<keyword evidence="1" id="KW-1133">Transmembrane helix</keyword>
<dbReference type="Pfam" id="PF12729">
    <property type="entry name" value="4HB_MCP_1"/>
    <property type="match status" value="1"/>
</dbReference>
<dbReference type="EMBL" id="FNZN01000002">
    <property type="protein sequence ID" value="SEK97733.1"/>
    <property type="molecule type" value="Genomic_DNA"/>
</dbReference>
<dbReference type="Proteomes" id="UP000198990">
    <property type="component" value="Unassembled WGS sequence"/>
</dbReference>
<dbReference type="OrthoDB" id="1438991at2"/>
<keyword evidence="1" id="KW-0812">Transmembrane</keyword>
<feature type="transmembrane region" description="Helical" evidence="1">
    <location>
        <begin position="176"/>
        <end position="197"/>
    </location>
</feature>
<protein>
    <submittedName>
        <fullName evidence="3">Four helix bundle sensory module for signal transduction</fullName>
    </submittedName>
</protein>
<gene>
    <name evidence="3" type="ORF">SAMN04488008_102557</name>
</gene>
<dbReference type="InterPro" id="IPR024478">
    <property type="entry name" value="HlyB_4HB_MCP"/>
</dbReference>
<organism evidence="3 4">
    <name type="scientific">Maribacter orientalis</name>
    <dbReference type="NCBI Taxonomy" id="228957"/>
    <lineage>
        <taxon>Bacteria</taxon>
        <taxon>Pseudomonadati</taxon>
        <taxon>Bacteroidota</taxon>
        <taxon>Flavobacteriia</taxon>
        <taxon>Flavobacteriales</taxon>
        <taxon>Flavobacteriaceae</taxon>
        <taxon>Maribacter</taxon>
    </lineage>
</organism>
<evidence type="ECO:0000313" key="3">
    <source>
        <dbReference type="EMBL" id="SEK97733.1"/>
    </source>
</evidence>
<keyword evidence="1" id="KW-0472">Membrane</keyword>
<keyword evidence="4" id="KW-1185">Reference proteome</keyword>
<evidence type="ECO:0000256" key="1">
    <source>
        <dbReference type="SAM" id="Phobius"/>
    </source>
</evidence>
<evidence type="ECO:0000259" key="2">
    <source>
        <dbReference type="Pfam" id="PF12729"/>
    </source>
</evidence>
<reference evidence="4" key="1">
    <citation type="submission" date="2016-10" db="EMBL/GenBank/DDBJ databases">
        <authorList>
            <person name="Varghese N."/>
            <person name="Submissions S."/>
        </authorList>
    </citation>
    <scope>NUCLEOTIDE SEQUENCE [LARGE SCALE GENOMIC DNA]</scope>
    <source>
        <strain evidence="4">DSM 16471</strain>
    </source>
</reference>
<dbReference type="STRING" id="228957.SAMN04488008_102557"/>
<evidence type="ECO:0000313" key="4">
    <source>
        <dbReference type="Proteomes" id="UP000198990"/>
    </source>
</evidence>
<dbReference type="RefSeq" id="WP_091621486.1">
    <property type="nucleotide sequence ID" value="NZ_FNZN01000002.1"/>
</dbReference>
<name>A0A1H7LFQ4_9FLAO</name>
<proteinExistence type="predicted"/>
<sequence length="213" mass="24111">MFTKLTIPQRIQIGLVLVVAFLLVLGTNRLDQRHFSTIQTTVNSVYKDRVVVQNFIYQLTTIFHGKELRIISNENNAPIATENQKVQKLLVDFEATQLTPKEFNLLNKLKNQFSKLQEIENRITETSGNELSTYTVAAGKKLEEMRSSLDGLANIQLEESELMTQLSNKSLGMNILLSKLEVAFMVVIGITMLVLIFNPMKLLHAHPNEPSPN</sequence>
<feature type="domain" description="Chemotaxis methyl-accepting receptor HlyB-like 4HB MCP" evidence="2">
    <location>
        <begin position="4"/>
        <end position="169"/>
    </location>
</feature>
<dbReference type="AlphaFoldDB" id="A0A1H7LFQ4"/>
<accession>A0A1H7LFQ4</accession>